<keyword evidence="3" id="KW-0813">Transport</keyword>
<dbReference type="GO" id="GO:0005524">
    <property type="term" value="F:ATP binding"/>
    <property type="evidence" value="ECO:0007669"/>
    <property type="project" value="UniProtKB-KW"/>
</dbReference>
<sequence length="302" mass="33470">MVEAVTITHLSKSFAGVKAVQDLSFTVGKGNLFAFLGVNGAGKSTTISMICGKLRPDSGTISVFGQDISEKRRTVASWLGVVFQNSLLDQELTVKDNLKYRAALYGLRGSGFAERYRAVASSLSLDEIEHKPVKTLSGGQRRRADIARAIIHNPRLLILDEPTTGLDPQTRKNLWTIIRHLRQDQGLTVLLTTHYMEEASTADRCLIINQGKSIAQGTPLELKNKYARDSLHLYGVSQEEVKQLGLPYKPVQNGFVLELDSPRHAVDLIRQQPELFTDFEIIKGSMDDVFLNAVHTSQPVLD</sequence>
<dbReference type="InterPro" id="IPR003593">
    <property type="entry name" value="AAA+_ATPase"/>
</dbReference>
<dbReference type="Gene3D" id="3.40.50.300">
    <property type="entry name" value="P-loop containing nucleotide triphosphate hydrolases"/>
    <property type="match status" value="1"/>
</dbReference>
<evidence type="ECO:0000256" key="5">
    <source>
        <dbReference type="ARBA" id="ARBA00022840"/>
    </source>
</evidence>
<dbReference type="RefSeq" id="WP_006293201.1">
    <property type="nucleotide sequence ID" value="NZ_GG770225.1"/>
</dbReference>
<evidence type="ECO:0000256" key="1">
    <source>
        <dbReference type="ARBA" id="ARBA00004202"/>
    </source>
</evidence>
<dbReference type="InterPro" id="IPR003439">
    <property type="entry name" value="ABC_transporter-like_ATP-bd"/>
</dbReference>
<evidence type="ECO:0000256" key="2">
    <source>
        <dbReference type="ARBA" id="ARBA00005417"/>
    </source>
</evidence>
<accession>W5IK07</accession>
<dbReference type="Pfam" id="PF00005">
    <property type="entry name" value="ABC_tran"/>
    <property type="match status" value="1"/>
</dbReference>
<dbReference type="HOGENOM" id="CLU_000604_1_2_11"/>
<evidence type="ECO:0000256" key="3">
    <source>
        <dbReference type="ARBA" id="ARBA00022448"/>
    </source>
</evidence>
<evidence type="ECO:0000313" key="8">
    <source>
        <dbReference type="EMBL" id="EFG27197.1"/>
    </source>
</evidence>
<protein>
    <recommendedName>
        <fullName evidence="7">ABC transporter domain-containing protein</fullName>
    </recommendedName>
</protein>
<dbReference type="GO" id="GO:0016887">
    <property type="term" value="F:ATP hydrolysis activity"/>
    <property type="evidence" value="ECO:0007669"/>
    <property type="project" value="InterPro"/>
</dbReference>
<evidence type="ECO:0000313" key="9">
    <source>
        <dbReference type="Proteomes" id="UP000005777"/>
    </source>
</evidence>
<keyword evidence="6" id="KW-0046">Antibiotic resistance</keyword>
<dbReference type="AlphaFoldDB" id="W5IK07"/>
<dbReference type="PANTHER" id="PTHR42711:SF5">
    <property type="entry name" value="ABC TRANSPORTER ATP-BINDING PROTEIN NATA"/>
    <property type="match status" value="1"/>
</dbReference>
<dbReference type="GO" id="GO:0005886">
    <property type="term" value="C:plasma membrane"/>
    <property type="evidence" value="ECO:0007669"/>
    <property type="project" value="UniProtKB-SubCell"/>
</dbReference>
<name>W5IK07_SCAIO</name>
<dbReference type="GO" id="GO:0046677">
    <property type="term" value="P:response to antibiotic"/>
    <property type="evidence" value="ECO:0007669"/>
    <property type="project" value="UniProtKB-KW"/>
</dbReference>
<dbReference type="SMART" id="SM00382">
    <property type="entry name" value="AAA"/>
    <property type="match status" value="1"/>
</dbReference>
<reference evidence="8 9" key="1">
    <citation type="submission" date="2012-01" db="EMBL/GenBank/DDBJ databases">
        <title>The Genome Sequence of Scardovia inopinata F0304.</title>
        <authorList>
            <consortium name="The Broad Institute Genome Sequencing Platform"/>
            <person name="Earl A."/>
            <person name="Ward D."/>
            <person name="Feldgarden M."/>
            <person name="Gevers D."/>
            <person name="Izard J."/>
            <person name="Baranova O.V."/>
            <person name="Blanton J.M."/>
            <person name="Tanner A.C."/>
            <person name="Dewhirst F.E."/>
            <person name="Young S.K."/>
            <person name="Zeng Q."/>
            <person name="Gargeya S."/>
            <person name="Fitzgerald M."/>
            <person name="Haas B."/>
            <person name="Abouelleil A."/>
            <person name="Alvarado L."/>
            <person name="Arachchi H.M."/>
            <person name="Berlin A."/>
            <person name="Chapman S.B."/>
            <person name="Gearin G."/>
            <person name="Goldberg J."/>
            <person name="Griggs A."/>
            <person name="Gujja S."/>
            <person name="Hansen M."/>
            <person name="Heiman D."/>
            <person name="Howarth C."/>
            <person name="Larimer J."/>
            <person name="Lui A."/>
            <person name="MacDonald P.J."/>
            <person name="McCowen C."/>
            <person name="Montmayeur A."/>
            <person name="Murphy C."/>
            <person name="Neiman D."/>
            <person name="Pearson M."/>
            <person name="Priest M."/>
            <person name="Roberts A."/>
            <person name="Saif S."/>
            <person name="Shea T."/>
            <person name="Sisk P."/>
            <person name="Stolte C."/>
            <person name="Sykes S."/>
            <person name="Wortman J."/>
            <person name="Nusbaum C."/>
            <person name="Birren B."/>
        </authorList>
    </citation>
    <scope>NUCLEOTIDE SEQUENCE [LARGE SCALE GENOMIC DNA]</scope>
    <source>
        <strain evidence="8 9">F0304</strain>
    </source>
</reference>
<dbReference type="PROSITE" id="PS00211">
    <property type="entry name" value="ABC_TRANSPORTER_1"/>
    <property type="match status" value="1"/>
</dbReference>
<keyword evidence="5" id="KW-0067">ATP-binding</keyword>
<proteinExistence type="inferred from homology"/>
<evidence type="ECO:0000259" key="7">
    <source>
        <dbReference type="PROSITE" id="PS50893"/>
    </source>
</evidence>
<keyword evidence="4" id="KW-0547">Nucleotide-binding</keyword>
<organism evidence="8 9">
    <name type="scientific">Scardovia inopinata F0304</name>
    <dbReference type="NCBI Taxonomy" id="641146"/>
    <lineage>
        <taxon>Bacteria</taxon>
        <taxon>Bacillati</taxon>
        <taxon>Actinomycetota</taxon>
        <taxon>Actinomycetes</taxon>
        <taxon>Bifidobacteriales</taxon>
        <taxon>Bifidobacteriaceae</taxon>
        <taxon>Scardovia</taxon>
    </lineage>
</organism>
<keyword evidence="9" id="KW-1185">Reference proteome</keyword>
<dbReference type="InterPro" id="IPR027417">
    <property type="entry name" value="P-loop_NTPase"/>
</dbReference>
<evidence type="ECO:0000256" key="6">
    <source>
        <dbReference type="ARBA" id="ARBA00023251"/>
    </source>
</evidence>
<dbReference type="InterPro" id="IPR017871">
    <property type="entry name" value="ABC_transporter-like_CS"/>
</dbReference>
<comment type="similarity">
    <text evidence="2">Belongs to the ABC transporter superfamily.</text>
</comment>
<dbReference type="PROSITE" id="PS50893">
    <property type="entry name" value="ABC_TRANSPORTER_2"/>
    <property type="match status" value="1"/>
</dbReference>
<comment type="caution">
    <text evidence="8">The sequence shown here is derived from an EMBL/GenBank/DDBJ whole genome shotgun (WGS) entry which is preliminary data.</text>
</comment>
<comment type="subcellular location">
    <subcellularLocation>
        <location evidence="1">Cell membrane</location>
        <topology evidence="1">Peripheral membrane protein</topology>
    </subcellularLocation>
</comment>
<evidence type="ECO:0000256" key="4">
    <source>
        <dbReference type="ARBA" id="ARBA00022741"/>
    </source>
</evidence>
<dbReference type="PANTHER" id="PTHR42711">
    <property type="entry name" value="ABC TRANSPORTER ATP-BINDING PROTEIN"/>
    <property type="match status" value="1"/>
</dbReference>
<gene>
    <name evidence="8" type="ORF">HMPREF9020_00836</name>
</gene>
<dbReference type="SUPFAM" id="SSF52540">
    <property type="entry name" value="P-loop containing nucleoside triphosphate hydrolases"/>
    <property type="match status" value="1"/>
</dbReference>
<dbReference type="Proteomes" id="UP000005777">
    <property type="component" value="Unassembled WGS sequence"/>
</dbReference>
<dbReference type="InterPro" id="IPR050763">
    <property type="entry name" value="ABC_transporter_ATP-binding"/>
</dbReference>
<dbReference type="EMBL" id="ADCX01000004">
    <property type="protein sequence ID" value="EFG27197.1"/>
    <property type="molecule type" value="Genomic_DNA"/>
</dbReference>
<dbReference type="eggNOG" id="COG1131">
    <property type="taxonomic scope" value="Bacteria"/>
</dbReference>
<feature type="domain" description="ABC transporter" evidence="7">
    <location>
        <begin position="5"/>
        <end position="235"/>
    </location>
</feature>